<dbReference type="InterPro" id="IPR027417">
    <property type="entry name" value="P-loop_NTPase"/>
</dbReference>
<dbReference type="InterPro" id="IPR011029">
    <property type="entry name" value="DEATH-like_dom_sf"/>
</dbReference>
<dbReference type="InterPro" id="IPR041267">
    <property type="entry name" value="NLRP_HD2"/>
</dbReference>
<dbReference type="GO" id="GO:0005524">
    <property type="term" value="F:ATP binding"/>
    <property type="evidence" value="ECO:0007669"/>
    <property type="project" value="UniProtKB-KW"/>
</dbReference>
<dbReference type="InterPro" id="IPR051261">
    <property type="entry name" value="NLR"/>
</dbReference>
<dbReference type="InterPro" id="IPR041075">
    <property type="entry name" value="NOD1/2_WH"/>
</dbReference>
<evidence type="ECO:0000313" key="19">
    <source>
        <dbReference type="EMBL" id="KAL2076624.1"/>
    </source>
</evidence>
<evidence type="ECO:0000256" key="15">
    <source>
        <dbReference type="ARBA" id="ARBA00023288"/>
    </source>
</evidence>
<dbReference type="Pfam" id="PF14484">
    <property type="entry name" value="FISNA"/>
    <property type="match status" value="1"/>
</dbReference>
<keyword evidence="13" id="KW-0472">Membrane</keyword>
<dbReference type="AlphaFoldDB" id="A0ABD1IP54"/>
<keyword evidence="10" id="KW-0067">ATP-binding</keyword>
<evidence type="ECO:0000256" key="14">
    <source>
        <dbReference type="ARBA" id="ARBA00023139"/>
    </source>
</evidence>
<dbReference type="SMART" id="SM01288">
    <property type="entry name" value="FISNA"/>
    <property type="match status" value="1"/>
</dbReference>
<keyword evidence="5" id="KW-0963">Cytoplasm</keyword>
<dbReference type="SMART" id="SM00368">
    <property type="entry name" value="LRR_RI"/>
    <property type="match status" value="3"/>
</dbReference>
<dbReference type="Gene3D" id="3.80.10.10">
    <property type="entry name" value="Ribonuclease Inhibitor"/>
    <property type="match status" value="1"/>
</dbReference>
<dbReference type="EMBL" id="JBHFQA010000177">
    <property type="protein sequence ID" value="KAL2076624.1"/>
    <property type="molecule type" value="Genomic_DNA"/>
</dbReference>
<comment type="caution">
    <text evidence="19">The sequence shown here is derived from an EMBL/GenBank/DDBJ whole genome shotgun (WGS) entry which is preliminary data.</text>
</comment>
<dbReference type="SUPFAM" id="SSF52540">
    <property type="entry name" value="P-loop containing nucleoside triphosphate hydrolases"/>
    <property type="match status" value="1"/>
</dbReference>
<dbReference type="Gene3D" id="1.10.533.10">
    <property type="entry name" value="Death Domain, Fas"/>
    <property type="match status" value="1"/>
</dbReference>
<organism evidence="19 20">
    <name type="scientific">Coilia grayii</name>
    <name type="common">Gray's grenadier anchovy</name>
    <dbReference type="NCBI Taxonomy" id="363190"/>
    <lineage>
        <taxon>Eukaryota</taxon>
        <taxon>Metazoa</taxon>
        <taxon>Chordata</taxon>
        <taxon>Craniata</taxon>
        <taxon>Vertebrata</taxon>
        <taxon>Euteleostomi</taxon>
        <taxon>Actinopterygii</taxon>
        <taxon>Neopterygii</taxon>
        <taxon>Teleostei</taxon>
        <taxon>Clupei</taxon>
        <taxon>Clupeiformes</taxon>
        <taxon>Clupeoidei</taxon>
        <taxon>Engraulidae</taxon>
        <taxon>Coilinae</taxon>
        <taxon>Coilia</taxon>
    </lineage>
</organism>
<gene>
    <name evidence="19" type="ORF">ACEWY4_027780</name>
</gene>
<dbReference type="GO" id="GO:0016323">
    <property type="term" value="C:basolateral plasma membrane"/>
    <property type="evidence" value="ECO:0007669"/>
    <property type="project" value="UniProtKB-SubCell"/>
</dbReference>
<feature type="domain" description="CARD" evidence="17">
    <location>
        <begin position="27"/>
        <end position="114"/>
    </location>
</feature>
<keyword evidence="6" id="KW-0399">Innate immunity</keyword>
<keyword evidence="4" id="KW-1003">Cell membrane</keyword>
<evidence type="ECO:0000256" key="8">
    <source>
        <dbReference type="ARBA" id="ARBA00022737"/>
    </source>
</evidence>
<evidence type="ECO:0000313" key="20">
    <source>
        <dbReference type="Proteomes" id="UP001591681"/>
    </source>
</evidence>
<dbReference type="InterPro" id="IPR001611">
    <property type="entry name" value="Leu-rich_rpt"/>
</dbReference>
<evidence type="ECO:0000256" key="12">
    <source>
        <dbReference type="ARBA" id="ARBA00022859"/>
    </source>
</evidence>
<accession>A0ABD1IP54</accession>
<feature type="domain" description="NACHT" evidence="18">
    <location>
        <begin position="223"/>
        <end position="356"/>
    </location>
</feature>
<dbReference type="InterPro" id="IPR007111">
    <property type="entry name" value="NACHT_NTPase"/>
</dbReference>
<dbReference type="Pfam" id="PF00619">
    <property type="entry name" value="CARD"/>
    <property type="match status" value="1"/>
</dbReference>
<dbReference type="Proteomes" id="UP001591681">
    <property type="component" value="Unassembled WGS sequence"/>
</dbReference>
<dbReference type="Pfam" id="PF05729">
    <property type="entry name" value="NACHT"/>
    <property type="match status" value="1"/>
</dbReference>
<protein>
    <recommendedName>
        <fullName evidence="21">NACHT domain-containing protein</fullName>
    </recommendedName>
</protein>
<evidence type="ECO:0000256" key="16">
    <source>
        <dbReference type="ARBA" id="ARBA00038296"/>
    </source>
</evidence>
<evidence type="ECO:0000259" key="17">
    <source>
        <dbReference type="PROSITE" id="PS50209"/>
    </source>
</evidence>
<sequence>MIGTKILSHIKRVTKPTFFYYLFLDQLSRIRPNLIKRTTGPLLKDLLDELQALSPPVISSGEAEEILQRSSVVRDQVTSLTDVVLKKGDKACGILLSLLKQLDSYLYQDLGLDAATDMGKQDAISRPQAEGEEKPSLKQTLQSITRKKFVLISQDLQKGKKIKLQEIFTDLCIIEGTGGVNDAHELSAMRVRLDETKTTSANMNTVKLSNIFLDHYHTGEPVKKVLTLGIAGVGKTVAVQKFALDWAEETENQNIDLIFVLPFRELNMCAAKDYSLFDLLLKFYPDCDELTKTIESKKKLILFVFDGLDESRLNLDFEMSISDPTKESPVAVLITSLITGKLMPSALIWVTTRPAAANENLQDLFDLVTEIQGFSERQREEYFERVIPEKAEQIITYLKSKRSLYIMCHVPVFCRIIATVLGGNQKKQCVSGQEMPKTLTEMYARYSVLQIRRMNDKYFEEETKMSAQEKGELLIKLGELAFSYLEKDTLIFYKKDLIECGIEVESGALQAGLCTQIFKEEFAESGESMFSFVHLSVQEFLAALYMLHMHAIGQTNLFIKTYFQKIGWWFNKSRFNLYKVCLKRALLSENGHLDLFVRFLLGLAPLLEPNIRYPLDVVLPHLSKNVKEGSITKTIGYIKRQIIKNSSPERIINLFHCLNELGDNSLVEEIDRYMSSSGEKKLTPAQCSTLAYLLLMSAEVLEKFDLKKYLRSEEGLHRMLPVVSSSQRVWLDRCSLFKSSCKMMASTLQGVHSNLRELDMSDNDLQDVGVELLCEGLKAPQCKLATLRLSGCLISEKGCTFLAAALTSNPSHLQELDLSYNHPGESGLKLLSARLEDPHCKLETLKYVHFFRLSQFDTACRTKL</sequence>
<dbReference type="Gene3D" id="3.40.50.300">
    <property type="entry name" value="P-loop containing nucleotide triphosphate hydrolases"/>
    <property type="match status" value="1"/>
</dbReference>
<keyword evidence="15" id="KW-0449">Lipoprotein</keyword>
<comment type="similarity">
    <text evidence="16">Belongs to the NOD1-NOD2 family.</text>
</comment>
<dbReference type="SUPFAM" id="SSF47986">
    <property type="entry name" value="DEATH domain"/>
    <property type="match status" value="1"/>
</dbReference>
<keyword evidence="20" id="KW-1185">Reference proteome</keyword>
<evidence type="ECO:0000256" key="10">
    <source>
        <dbReference type="ARBA" id="ARBA00022840"/>
    </source>
</evidence>
<keyword evidence="7" id="KW-0433">Leucine-rich repeat</keyword>
<evidence type="ECO:0000256" key="9">
    <source>
        <dbReference type="ARBA" id="ARBA00022741"/>
    </source>
</evidence>
<dbReference type="InterPro" id="IPR029495">
    <property type="entry name" value="NACHT-assoc"/>
</dbReference>
<dbReference type="Pfam" id="PF17776">
    <property type="entry name" value="NLRC4_HD2"/>
    <property type="match status" value="1"/>
</dbReference>
<reference evidence="19 20" key="1">
    <citation type="submission" date="2024-09" db="EMBL/GenBank/DDBJ databases">
        <title>A chromosome-level genome assembly of Gray's grenadier anchovy, Coilia grayii.</title>
        <authorList>
            <person name="Fu Z."/>
        </authorList>
    </citation>
    <scope>NUCLEOTIDE SEQUENCE [LARGE SCALE GENOMIC DNA]</scope>
    <source>
        <strain evidence="19">G4</strain>
        <tissue evidence="19">Muscle</tissue>
    </source>
</reference>
<dbReference type="InterPro" id="IPR032675">
    <property type="entry name" value="LRR_dom_sf"/>
</dbReference>
<dbReference type="SUPFAM" id="SSF52047">
    <property type="entry name" value="RNI-like"/>
    <property type="match status" value="1"/>
</dbReference>
<evidence type="ECO:0000256" key="4">
    <source>
        <dbReference type="ARBA" id="ARBA00022475"/>
    </source>
</evidence>
<dbReference type="PROSITE" id="PS51450">
    <property type="entry name" value="LRR"/>
    <property type="match status" value="1"/>
</dbReference>
<keyword evidence="9" id="KW-0547">Nucleotide-binding</keyword>
<name>A0ABD1IP54_9TELE</name>
<dbReference type="Pfam" id="PF17779">
    <property type="entry name" value="WHD_NOD2"/>
    <property type="match status" value="1"/>
</dbReference>
<evidence type="ECO:0000256" key="7">
    <source>
        <dbReference type="ARBA" id="ARBA00022614"/>
    </source>
</evidence>
<proteinExistence type="inferred from homology"/>
<keyword evidence="14" id="KW-0564">Palmitate</keyword>
<dbReference type="Pfam" id="PF13516">
    <property type="entry name" value="LRR_6"/>
    <property type="match status" value="2"/>
</dbReference>
<evidence type="ECO:0000259" key="18">
    <source>
        <dbReference type="PROSITE" id="PS50837"/>
    </source>
</evidence>
<dbReference type="InterPro" id="IPR001315">
    <property type="entry name" value="CARD"/>
</dbReference>
<evidence type="ECO:0000256" key="5">
    <source>
        <dbReference type="ARBA" id="ARBA00022490"/>
    </source>
</evidence>
<evidence type="ECO:0000256" key="3">
    <source>
        <dbReference type="ARBA" id="ARBA00004496"/>
    </source>
</evidence>
<keyword evidence="8" id="KW-0677">Repeat</keyword>
<evidence type="ECO:0000256" key="6">
    <source>
        <dbReference type="ARBA" id="ARBA00022588"/>
    </source>
</evidence>
<dbReference type="GO" id="GO:0045087">
    <property type="term" value="P:innate immune response"/>
    <property type="evidence" value="ECO:0007669"/>
    <property type="project" value="UniProtKB-KW"/>
</dbReference>
<dbReference type="PROSITE" id="PS50837">
    <property type="entry name" value="NACHT"/>
    <property type="match status" value="1"/>
</dbReference>
<comment type="subcellular location">
    <subcellularLocation>
        <location evidence="1">Basolateral cell membrane</location>
    </subcellularLocation>
    <subcellularLocation>
        <location evidence="2">Cell membrane</location>
        <topology evidence="2">Lipid-anchor</topology>
    </subcellularLocation>
    <subcellularLocation>
        <location evidence="3">Cytoplasm</location>
    </subcellularLocation>
</comment>
<evidence type="ECO:0000256" key="11">
    <source>
        <dbReference type="ARBA" id="ARBA00022843"/>
    </source>
</evidence>
<evidence type="ECO:0008006" key="21">
    <source>
        <dbReference type="Google" id="ProtNLM"/>
    </source>
</evidence>
<dbReference type="PROSITE" id="PS50209">
    <property type="entry name" value="CARD"/>
    <property type="match status" value="1"/>
</dbReference>
<dbReference type="GO" id="GO:0005737">
    <property type="term" value="C:cytoplasm"/>
    <property type="evidence" value="ECO:0007669"/>
    <property type="project" value="UniProtKB-SubCell"/>
</dbReference>
<dbReference type="PANTHER" id="PTHR24106">
    <property type="entry name" value="NACHT, LRR AND CARD DOMAINS-CONTAINING"/>
    <property type="match status" value="1"/>
</dbReference>
<keyword evidence="11" id="KW-0832">Ubl conjugation</keyword>
<evidence type="ECO:0000256" key="13">
    <source>
        <dbReference type="ARBA" id="ARBA00023136"/>
    </source>
</evidence>
<keyword evidence="12" id="KW-0391">Immunity</keyword>
<evidence type="ECO:0000256" key="2">
    <source>
        <dbReference type="ARBA" id="ARBA00004193"/>
    </source>
</evidence>
<evidence type="ECO:0000256" key="1">
    <source>
        <dbReference type="ARBA" id="ARBA00004187"/>
    </source>
</evidence>